<reference evidence="8 9" key="1">
    <citation type="submission" date="2021-01" db="EMBL/GenBank/DDBJ databases">
        <title>Cercospora kikuchii MAFF 305040 whole genome shotgun sequence.</title>
        <authorList>
            <person name="Kashiwa T."/>
            <person name="Suzuki T."/>
        </authorList>
    </citation>
    <scope>NUCLEOTIDE SEQUENCE [LARGE SCALE GENOMIC DNA]</scope>
    <source>
        <strain evidence="8 9">MAFF 305040</strain>
    </source>
</reference>
<comment type="subcellular location">
    <subcellularLocation>
        <location evidence="1">Membrane</location>
        <topology evidence="1">Multi-pass membrane protein</topology>
    </subcellularLocation>
</comment>
<sequence>MLTPPFHRRGLNSWQIVFISISGILGSGLCVRSGIILRIGGPSTVLVAYAVVGMVATLVMFAIGEMICLWPISNALGRFVRKFVDKELGQVVSVAYWFAYSIGFASLIAAAARQAQYWGCTPWAFIFAPMFILTLINLLPVGLYGWTEVGGGVLKTILIFVAIFCMAAINAGSNDERKPIGAKYFRDGQSGFQVEKDHANSYVAALFIAFQIATTSFVGVEIPALAAAEAKLDEKPTERGTSLFIFPAARALKFSVLYLPFLMAVVFFMAGLVASLNVSWSNPSLPSEGWGLGEECSKSGSSSSVFVISAIDSGIRGLAGAFTFFVVSSAWTAANTNLYVASRALHGMVTQRTTLFSWLANTNKRRAPIAAVLVSAIAFIWVPIFNGVDNDYLPLTNDILVEMATVSCVFVWACECAAYLRFYYHMMSFQKEIDEAVTRDPDSPFRYLMRDLQKQGEYPLRTHFQPWSTWIALFACIVGILGAAGSSWLWKGWNGVEDTRAFLSAYLVLLFYFALWLVLKAYNNRHNPFHASAYFKRFKRLNRWDGFSQIVEDLFQLREGVQG</sequence>
<evidence type="ECO:0000256" key="3">
    <source>
        <dbReference type="ARBA" id="ARBA00022692"/>
    </source>
</evidence>
<keyword evidence="2" id="KW-0813">Transport</keyword>
<feature type="transmembrane region" description="Helical" evidence="6">
    <location>
        <begin position="92"/>
        <end position="112"/>
    </location>
</feature>
<feature type="transmembrane region" description="Helical" evidence="6">
    <location>
        <begin position="12"/>
        <end position="35"/>
    </location>
</feature>
<dbReference type="PANTHER" id="PTHR43495">
    <property type="entry name" value="GABA PERMEASE"/>
    <property type="match status" value="1"/>
</dbReference>
<dbReference type="Pfam" id="PF00324">
    <property type="entry name" value="AA_permease"/>
    <property type="match status" value="1"/>
</dbReference>
<dbReference type="PANTHER" id="PTHR43495:SF5">
    <property type="entry name" value="GAMMA-AMINOBUTYRIC ACID PERMEASE"/>
    <property type="match status" value="1"/>
</dbReference>
<accession>A0A9P3CFA5</accession>
<dbReference type="PIRSF" id="PIRSF006060">
    <property type="entry name" value="AA_transporter"/>
    <property type="match status" value="1"/>
</dbReference>
<feature type="transmembrane region" description="Helical" evidence="6">
    <location>
        <begin position="366"/>
        <end position="384"/>
    </location>
</feature>
<feature type="transmembrane region" description="Helical" evidence="6">
    <location>
        <begin position="152"/>
        <end position="171"/>
    </location>
</feature>
<dbReference type="GO" id="GO:0055085">
    <property type="term" value="P:transmembrane transport"/>
    <property type="evidence" value="ECO:0007669"/>
    <property type="project" value="InterPro"/>
</dbReference>
<feature type="transmembrane region" description="Helical" evidence="6">
    <location>
        <begin position="322"/>
        <end position="345"/>
    </location>
</feature>
<comment type="caution">
    <text evidence="8">The sequence shown here is derived from an EMBL/GenBank/DDBJ whole genome shotgun (WGS) entry which is preliminary data.</text>
</comment>
<feature type="transmembrane region" description="Helical" evidence="6">
    <location>
        <begin position="501"/>
        <end position="519"/>
    </location>
</feature>
<evidence type="ECO:0000313" key="8">
    <source>
        <dbReference type="EMBL" id="GIZ39350.1"/>
    </source>
</evidence>
<proteinExistence type="predicted"/>
<feature type="transmembrane region" description="Helical" evidence="6">
    <location>
        <begin position="470"/>
        <end position="489"/>
    </location>
</feature>
<evidence type="ECO:0000256" key="4">
    <source>
        <dbReference type="ARBA" id="ARBA00022989"/>
    </source>
</evidence>
<keyword evidence="4 6" id="KW-1133">Transmembrane helix</keyword>
<dbReference type="AlphaFoldDB" id="A0A9P3CFA5"/>
<dbReference type="Proteomes" id="UP000825890">
    <property type="component" value="Unassembled WGS sequence"/>
</dbReference>
<keyword evidence="9" id="KW-1185">Reference proteome</keyword>
<dbReference type="InterPro" id="IPR004840">
    <property type="entry name" value="Amino_acid_permease_CS"/>
</dbReference>
<gene>
    <name evidence="8" type="ORF">CKM354_000273700</name>
</gene>
<feature type="transmembrane region" description="Helical" evidence="6">
    <location>
        <begin position="404"/>
        <end position="424"/>
    </location>
</feature>
<dbReference type="Gene3D" id="1.20.1740.10">
    <property type="entry name" value="Amino acid/polyamine transporter I"/>
    <property type="match status" value="1"/>
</dbReference>
<protein>
    <recommendedName>
        <fullName evidence="7">Amino acid permease/ SLC12A domain-containing protein</fullName>
    </recommendedName>
</protein>
<evidence type="ECO:0000256" key="5">
    <source>
        <dbReference type="ARBA" id="ARBA00023136"/>
    </source>
</evidence>
<keyword evidence="3 6" id="KW-0812">Transmembrane</keyword>
<dbReference type="OrthoDB" id="3900342at2759"/>
<dbReference type="GO" id="GO:0016020">
    <property type="term" value="C:membrane"/>
    <property type="evidence" value="ECO:0007669"/>
    <property type="project" value="UniProtKB-SubCell"/>
</dbReference>
<evidence type="ECO:0000313" key="9">
    <source>
        <dbReference type="Proteomes" id="UP000825890"/>
    </source>
</evidence>
<name>A0A9P3CFA5_9PEZI</name>
<evidence type="ECO:0000256" key="6">
    <source>
        <dbReference type="SAM" id="Phobius"/>
    </source>
</evidence>
<feature type="transmembrane region" description="Helical" evidence="6">
    <location>
        <begin position="256"/>
        <end position="280"/>
    </location>
</feature>
<dbReference type="GO" id="GO:0006865">
    <property type="term" value="P:amino acid transport"/>
    <property type="evidence" value="ECO:0007669"/>
    <property type="project" value="InterPro"/>
</dbReference>
<keyword evidence="5 6" id="KW-0472">Membrane</keyword>
<dbReference type="InterPro" id="IPR004841">
    <property type="entry name" value="AA-permease/SLC12A_dom"/>
</dbReference>
<feature type="domain" description="Amino acid permease/ SLC12A" evidence="7">
    <location>
        <begin position="16"/>
        <end position="435"/>
    </location>
</feature>
<feature type="transmembrane region" description="Helical" evidence="6">
    <location>
        <begin position="47"/>
        <end position="72"/>
    </location>
</feature>
<evidence type="ECO:0000256" key="1">
    <source>
        <dbReference type="ARBA" id="ARBA00004141"/>
    </source>
</evidence>
<organism evidence="8 9">
    <name type="scientific">Cercospora kikuchii</name>
    <dbReference type="NCBI Taxonomy" id="84275"/>
    <lineage>
        <taxon>Eukaryota</taxon>
        <taxon>Fungi</taxon>
        <taxon>Dikarya</taxon>
        <taxon>Ascomycota</taxon>
        <taxon>Pezizomycotina</taxon>
        <taxon>Dothideomycetes</taxon>
        <taxon>Dothideomycetidae</taxon>
        <taxon>Mycosphaerellales</taxon>
        <taxon>Mycosphaerellaceae</taxon>
        <taxon>Cercospora</taxon>
    </lineage>
</organism>
<dbReference type="RefSeq" id="XP_044653837.1">
    <property type="nucleotide sequence ID" value="XM_044797902.1"/>
</dbReference>
<dbReference type="PROSITE" id="PS00218">
    <property type="entry name" value="AMINO_ACID_PERMEASE_1"/>
    <property type="match status" value="1"/>
</dbReference>
<dbReference type="GeneID" id="68288312"/>
<evidence type="ECO:0000256" key="2">
    <source>
        <dbReference type="ARBA" id="ARBA00022448"/>
    </source>
</evidence>
<feature type="transmembrane region" description="Helical" evidence="6">
    <location>
        <begin position="124"/>
        <end position="146"/>
    </location>
</feature>
<evidence type="ECO:0000259" key="7">
    <source>
        <dbReference type="Pfam" id="PF00324"/>
    </source>
</evidence>
<dbReference type="EMBL" id="BOLY01000002">
    <property type="protein sequence ID" value="GIZ39350.1"/>
    <property type="molecule type" value="Genomic_DNA"/>
</dbReference>